<evidence type="ECO:0000313" key="4">
    <source>
        <dbReference type="EMBL" id="GAA2995310.1"/>
    </source>
</evidence>
<dbReference type="SUPFAM" id="SSF50952">
    <property type="entry name" value="Soluble quinoprotein glucose dehydrogenase"/>
    <property type="match status" value="1"/>
</dbReference>
<feature type="chain" id="PRO_5045547976" evidence="2">
    <location>
        <begin position="23"/>
        <end position="396"/>
    </location>
</feature>
<evidence type="ECO:0000313" key="5">
    <source>
        <dbReference type="Proteomes" id="UP001499930"/>
    </source>
</evidence>
<evidence type="ECO:0000256" key="1">
    <source>
        <dbReference type="SAM" id="MobiDB-lite"/>
    </source>
</evidence>
<feature type="region of interest" description="Disordered" evidence="1">
    <location>
        <begin position="27"/>
        <end position="77"/>
    </location>
</feature>
<feature type="region of interest" description="Disordered" evidence="1">
    <location>
        <begin position="372"/>
        <end position="396"/>
    </location>
</feature>
<feature type="signal peptide" evidence="2">
    <location>
        <begin position="1"/>
        <end position="22"/>
    </location>
</feature>
<dbReference type="PROSITE" id="PS51257">
    <property type="entry name" value="PROKAR_LIPOPROTEIN"/>
    <property type="match status" value="1"/>
</dbReference>
<keyword evidence="2" id="KW-0732">Signal</keyword>
<dbReference type="InterPro" id="IPR011041">
    <property type="entry name" value="Quinoprot_gluc/sorb_DH_b-prop"/>
</dbReference>
<dbReference type="InterPro" id="IPR011042">
    <property type="entry name" value="6-blade_b-propeller_TolB-like"/>
</dbReference>
<keyword evidence="5" id="KW-1185">Reference proteome</keyword>
<dbReference type="PANTHER" id="PTHR19328:SF13">
    <property type="entry name" value="HIPL1 PROTEIN"/>
    <property type="match status" value="1"/>
</dbReference>
<dbReference type="InterPro" id="IPR012938">
    <property type="entry name" value="Glc/Sorbosone_DH"/>
</dbReference>
<accession>A0ABN3XTH1</accession>
<reference evidence="4 5" key="1">
    <citation type="journal article" date="2019" name="Int. J. Syst. Evol. Microbiol.">
        <title>The Global Catalogue of Microorganisms (GCM) 10K type strain sequencing project: providing services to taxonomists for standard genome sequencing and annotation.</title>
        <authorList>
            <consortium name="The Broad Institute Genomics Platform"/>
            <consortium name="The Broad Institute Genome Sequencing Center for Infectious Disease"/>
            <person name="Wu L."/>
            <person name="Ma J."/>
        </authorList>
    </citation>
    <scope>NUCLEOTIDE SEQUENCE [LARGE SCALE GENOMIC DNA]</scope>
    <source>
        <strain evidence="4 5">JCM 3106</strain>
    </source>
</reference>
<gene>
    <name evidence="4" type="ORF">GCM10017559_14630</name>
</gene>
<feature type="compositionally biased region" description="Basic and acidic residues" evidence="1">
    <location>
        <begin position="375"/>
        <end position="387"/>
    </location>
</feature>
<dbReference type="Proteomes" id="UP001499930">
    <property type="component" value="Unassembled WGS sequence"/>
</dbReference>
<name>A0ABN3XTH1_9ACTN</name>
<sequence>MRKNASRIAAAAGLAVLLAACAGDPATPGTASGAAATPVATTGSASAPVTGTPAAERSPSASPAPGGTGTPDLGAGREVATGIRTPWGLAFLPGGDALVAERDSGRILRVPAGGGQPREVYRVPGVTPGGEGGLLGLAVSPGYDEDRYVYAYLTAASDNRIVRFRLDDATPETVFEGIAKAGIHNGGRIAFGPDGMLYAGTGDAGVRGASQDPDSPNGKILRLTPEGEPAPGNPRAGSAVYSLGHRNVQGLAWDARGRLFALEFGQNALDEVNLIEPGRNYGWPEVEGKGDTAGGRFTDPLVTWPTGEASPSGAAIAGDTLYVAALRGERLWTVPLRDGRAGEPRAELSGRYGRLRTVAVAPDGALWLTTSNTDGRGDVRDGDDRILRYPASPGTG</sequence>
<dbReference type="PANTHER" id="PTHR19328">
    <property type="entry name" value="HEDGEHOG-INTERACTING PROTEIN"/>
    <property type="match status" value="1"/>
</dbReference>
<dbReference type="RefSeq" id="WP_344890156.1">
    <property type="nucleotide sequence ID" value="NZ_BAAAWD010000006.1"/>
</dbReference>
<comment type="caution">
    <text evidence="4">The sequence shown here is derived from an EMBL/GenBank/DDBJ whole genome shotgun (WGS) entry which is preliminary data.</text>
</comment>
<proteinExistence type="predicted"/>
<organism evidence="4 5">
    <name type="scientific">Streptosporangium longisporum</name>
    <dbReference type="NCBI Taxonomy" id="46187"/>
    <lineage>
        <taxon>Bacteria</taxon>
        <taxon>Bacillati</taxon>
        <taxon>Actinomycetota</taxon>
        <taxon>Actinomycetes</taxon>
        <taxon>Streptosporangiales</taxon>
        <taxon>Streptosporangiaceae</taxon>
        <taxon>Streptosporangium</taxon>
    </lineage>
</organism>
<feature type="compositionally biased region" description="Low complexity" evidence="1">
    <location>
        <begin position="27"/>
        <end position="65"/>
    </location>
</feature>
<dbReference type="Pfam" id="PF07995">
    <property type="entry name" value="GSDH"/>
    <property type="match status" value="1"/>
</dbReference>
<protein>
    <submittedName>
        <fullName evidence="4">PQQ-dependent sugar dehydrogenase</fullName>
    </submittedName>
</protein>
<evidence type="ECO:0000256" key="2">
    <source>
        <dbReference type="SAM" id="SignalP"/>
    </source>
</evidence>
<dbReference type="EMBL" id="BAAAWD010000006">
    <property type="protein sequence ID" value="GAA2995310.1"/>
    <property type="molecule type" value="Genomic_DNA"/>
</dbReference>
<dbReference type="Gene3D" id="2.120.10.30">
    <property type="entry name" value="TolB, C-terminal domain"/>
    <property type="match status" value="1"/>
</dbReference>
<feature type="domain" description="Glucose/Sorbosone dehydrogenase" evidence="3">
    <location>
        <begin position="84"/>
        <end position="376"/>
    </location>
</feature>
<evidence type="ECO:0000259" key="3">
    <source>
        <dbReference type="Pfam" id="PF07995"/>
    </source>
</evidence>